<dbReference type="PROSITE" id="PS00430">
    <property type="entry name" value="TONB_DEPENDENT_REC_1"/>
    <property type="match status" value="1"/>
</dbReference>
<evidence type="ECO:0000313" key="2">
    <source>
        <dbReference type="EMBL" id="RRJ23342.1"/>
    </source>
</evidence>
<protein>
    <submittedName>
        <fullName evidence="2">DUF3014 domain-containing protein</fullName>
    </submittedName>
</protein>
<evidence type="ECO:0000313" key="3">
    <source>
        <dbReference type="Proteomes" id="UP000276260"/>
    </source>
</evidence>
<comment type="caution">
    <text evidence="2">The sequence shown here is derived from an EMBL/GenBank/DDBJ whole genome shotgun (WGS) entry which is preliminary data.</text>
</comment>
<keyword evidence="1" id="KW-0812">Transmembrane</keyword>
<dbReference type="EMBL" id="RRCF01000001">
    <property type="protein sequence ID" value="RRJ23342.1"/>
    <property type="molecule type" value="Genomic_DNA"/>
</dbReference>
<keyword evidence="1" id="KW-0472">Membrane</keyword>
<dbReference type="OrthoDB" id="5502479at2"/>
<keyword evidence="3" id="KW-1185">Reference proteome</keyword>
<reference evidence="2 3" key="1">
    <citation type="submission" date="2018-11" db="EMBL/GenBank/DDBJ databases">
        <title>Draft genome analysis of Rheinheimera mesophila isolated from an industrial waste site.</title>
        <authorList>
            <person name="Yu Q."/>
            <person name="Qi Y."/>
            <person name="Zhang H."/>
            <person name="Lu Y."/>
            <person name="Pu J."/>
        </authorList>
    </citation>
    <scope>NUCLEOTIDE SEQUENCE [LARGE SCALE GENOMIC DNA]</scope>
    <source>
        <strain evidence="2 3">IITR13</strain>
    </source>
</reference>
<name>A0A3P3QQ10_9GAMM</name>
<feature type="transmembrane region" description="Helical" evidence="1">
    <location>
        <begin position="12"/>
        <end position="32"/>
    </location>
</feature>
<dbReference type="AlphaFoldDB" id="A0A3P3QQ10"/>
<dbReference type="InterPro" id="IPR021382">
    <property type="entry name" value="DUF3014"/>
</dbReference>
<proteinExistence type="predicted"/>
<organism evidence="2 3">
    <name type="scientific">Rheinheimera mesophila</name>
    <dbReference type="NCBI Taxonomy" id="1547515"/>
    <lineage>
        <taxon>Bacteria</taxon>
        <taxon>Pseudomonadati</taxon>
        <taxon>Pseudomonadota</taxon>
        <taxon>Gammaproteobacteria</taxon>
        <taxon>Chromatiales</taxon>
        <taxon>Chromatiaceae</taxon>
        <taxon>Rheinheimera</taxon>
    </lineage>
</organism>
<dbReference type="InterPro" id="IPR010916">
    <property type="entry name" value="TonB_box_CS"/>
</dbReference>
<dbReference type="Pfam" id="PF11219">
    <property type="entry name" value="DUF3014"/>
    <property type="match status" value="1"/>
</dbReference>
<sequence length="290" mass="32095">MTEKAPGTGQQQYYIGLAVVAVTLIAIAWFFFRAEETVVAEPEPTPVPAVQQPAPADVLTANQEPVDSLTVQAQDETPLQETPLDDAVAVEPTAKLPSLDNSDAEVKSGLLGLRWKAGLASLFVTEDMIRRFVVNVDNIAQGTLPKGQPLFQPIKDKFATLPAEGGAVQLDPANFARYEPYLQLLESVSVTEVKRLFEYYYPLMQQAYAELGYPNAQFRVRLQEAIKVLLATPEVAPPMLLARPNVYYTYADPQIEALPLAQRQMIRLGPDNQKRLKRVLEAHQLVLAQP</sequence>
<dbReference type="RefSeq" id="WP_046519543.1">
    <property type="nucleotide sequence ID" value="NZ_LAVS01000013.1"/>
</dbReference>
<dbReference type="Proteomes" id="UP000276260">
    <property type="component" value="Unassembled WGS sequence"/>
</dbReference>
<keyword evidence="1" id="KW-1133">Transmembrane helix</keyword>
<accession>A0A3P3QQ10</accession>
<evidence type="ECO:0000256" key="1">
    <source>
        <dbReference type="SAM" id="Phobius"/>
    </source>
</evidence>
<gene>
    <name evidence="2" type="ORF">EIK76_04520</name>
</gene>